<keyword evidence="2" id="KW-1185">Reference proteome</keyword>
<dbReference type="Proteomes" id="UP000194153">
    <property type="component" value="Unassembled WGS sequence"/>
</dbReference>
<protein>
    <submittedName>
        <fullName evidence="1">Uncharacterized protein</fullName>
    </submittedName>
</protein>
<comment type="caution">
    <text evidence="1">The sequence shown here is derived from an EMBL/GenBank/DDBJ whole genome shotgun (WGS) entry which is preliminary data.</text>
</comment>
<organism evidence="1 2">
    <name type="scientific">Geoanaerobacter pelophilus</name>
    <dbReference type="NCBI Taxonomy" id="60036"/>
    <lineage>
        <taxon>Bacteria</taxon>
        <taxon>Pseudomonadati</taxon>
        <taxon>Thermodesulfobacteriota</taxon>
        <taxon>Desulfuromonadia</taxon>
        <taxon>Geobacterales</taxon>
        <taxon>Geobacteraceae</taxon>
        <taxon>Geoanaerobacter</taxon>
    </lineage>
</organism>
<sequence length="41" mass="4686">MYDDLKASMKNGYKLIQAISKLPVQDQTAIERLITICKESK</sequence>
<evidence type="ECO:0000313" key="1">
    <source>
        <dbReference type="EMBL" id="GAW68758.1"/>
    </source>
</evidence>
<gene>
    <name evidence="1" type="ORF">GPEL0_01f5236</name>
</gene>
<accession>A0ABQ0MP37</accession>
<name>A0ABQ0MP37_9BACT</name>
<reference evidence="2" key="2">
    <citation type="submission" date="2017-05" db="EMBL/GenBank/DDBJ databases">
        <title>Draft genome sequence of Geobacter pelophilus, a iron(III)-reducing bacteria.</title>
        <authorList>
            <person name="Aoyagi T."/>
            <person name="Koike H."/>
            <person name="Morita T."/>
            <person name="Sato Y."/>
            <person name="Habe H."/>
            <person name="Hori T."/>
        </authorList>
    </citation>
    <scope>NUCLEOTIDE SEQUENCE [LARGE SCALE GENOMIC DNA]</scope>
    <source>
        <strain evidence="2">Drf2</strain>
    </source>
</reference>
<dbReference type="EMBL" id="BDQG01000001">
    <property type="protein sequence ID" value="GAW68758.1"/>
    <property type="molecule type" value="Genomic_DNA"/>
</dbReference>
<evidence type="ECO:0000313" key="2">
    <source>
        <dbReference type="Proteomes" id="UP000194153"/>
    </source>
</evidence>
<reference evidence="1 2" key="1">
    <citation type="submission" date="2017-04" db="EMBL/GenBank/DDBJ databases">
        <authorList>
            <consortium name="Geobacter pelophilus Genome Sequencing"/>
            <person name="Aoyagi T."/>
            <person name="Koike H."/>
            <person name="Hori T."/>
        </authorList>
    </citation>
    <scope>NUCLEOTIDE SEQUENCE [LARGE SCALE GENOMIC DNA]</scope>
    <source>
        <strain evidence="1 2">Drf2</strain>
    </source>
</reference>
<proteinExistence type="predicted"/>